<keyword evidence="1" id="KW-0503">Monooxygenase</keyword>
<evidence type="ECO:0000313" key="1">
    <source>
        <dbReference type="EMBL" id="MDV3456670.1"/>
    </source>
</evidence>
<organism evidence="1 2">
    <name type="scientific">Sphingomonas agrestis</name>
    <dbReference type="NCBI Taxonomy" id="3080540"/>
    <lineage>
        <taxon>Bacteria</taxon>
        <taxon>Pseudomonadati</taxon>
        <taxon>Pseudomonadota</taxon>
        <taxon>Alphaproteobacteria</taxon>
        <taxon>Sphingomonadales</taxon>
        <taxon>Sphingomonadaceae</taxon>
        <taxon>Sphingomonas</taxon>
    </lineage>
</organism>
<dbReference type="InterPro" id="IPR011008">
    <property type="entry name" value="Dimeric_a/b-barrel"/>
</dbReference>
<dbReference type="Gene3D" id="3.30.70.100">
    <property type="match status" value="1"/>
</dbReference>
<dbReference type="Proteomes" id="UP001273531">
    <property type="component" value="Unassembled WGS sequence"/>
</dbReference>
<reference evidence="1 2" key="1">
    <citation type="submission" date="2023-10" db="EMBL/GenBank/DDBJ databases">
        <title>Sphingomonas sp. HF-S4 16S ribosomal RNA gene Genome sequencing and assembly.</title>
        <authorList>
            <person name="Lee H."/>
        </authorList>
    </citation>
    <scope>NUCLEOTIDE SEQUENCE [LARGE SCALE GENOMIC DNA]</scope>
    <source>
        <strain evidence="1 2">HF-S4</strain>
    </source>
</reference>
<accession>A0ABU3Y5I0</accession>
<comment type="caution">
    <text evidence="1">The sequence shown here is derived from an EMBL/GenBank/DDBJ whole genome shotgun (WGS) entry which is preliminary data.</text>
</comment>
<evidence type="ECO:0000313" key="2">
    <source>
        <dbReference type="Proteomes" id="UP001273531"/>
    </source>
</evidence>
<dbReference type="EMBL" id="JAWJEJ010000001">
    <property type="protein sequence ID" value="MDV3456670.1"/>
    <property type="molecule type" value="Genomic_DNA"/>
</dbReference>
<name>A0ABU3Y5I0_9SPHN</name>
<keyword evidence="2" id="KW-1185">Reference proteome</keyword>
<dbReference type="GO" id="GO:0004497">
    <property type="term" value="F:monooxygenase activity"/>
    <property type="evidence" value="ECO:0007669"/>
    <property type="project" value="UniProtKB-KW"/>
</dbReference>
<gene>
    <name evidence="1" type="ORF">RZN05_06710</name>
</gene>
<dbReference type="RefSeq" id="WP_317225845.1">
    <property type="nucleotide sequence ID" value="NZ_JAWJEJ010000001.1"/>
</dbReference>
<proteinExistence type="predicted"/>
<keyword evidence="1" id="KW-0560">Oxidoreductase</keyword>
<protein>
    <submittedName>
        <fullName evidence="1">Antibiotic biosynthesis monooxygenase</fullName>
    </submittedName>
</protein>
<sequence>MQSKAPFVAMQAGSGNGERVATWLREALTPIAEEPETRDWFALRFGPDNFAIFDTFDGNRGRLVHLLGKVGRGLVVRTFTMLSGLPDIAMTDVVAARVSPGDQRLTGAVRTHWIAGDGQGRNLEAALVEELEHATIGEGTARYVLRLRDDDFLLLDFAAQGASVPDVSERLSASGRVASPPVQAEILAYKLGSLETALSPSALRATSAAR</sequence>
<dbReference type="SUPFAM" id="SSF54909">
    <property type="entry name" value="Dimeric alpha+beta barrel"/>
    <property type="match status" value="1"/>
</dbReference>